<evidence type="ECO:0000256" key="2">
    <source>
        <dbReference type="ARBA" id="ARBA00009142"/>
    </source>
</evidence>
<feature type="transmembrane region" description="Helical" evidence="8">
    <location>
        <begin position="225"/>
        <end position="243"/>
    </location>
</feature>
<comment type="caution">
    <text evidence="9">The sequence shown here is derived from an EMBL/GenBank/DDBJ whole genome shotgun (WGS) entry which is preliminary data.</text>
</comment>
<name>A0A256FPY2_9HYPH</name>
<dbReference type="PANTHER" id="PTHR30269:SF37">
    <property type="entry name" value="MEMBRANE TRANSPORTER PROTEIN"/>
    <property type="match status" value="1"/>
</dbReference>
<feature type="transmembrane region" description="Helical" evidence="8">
    <location>
        <begin position="197"/>
        <end position="219"/>
    </location>
</feature>
<keyword evidence="4 8" id="KW-1003">Cell membrane</keyword>
<dbReference type="Pfam" id="PF01925">
    <property type="entry name" value="TauE"/>
    <property type="match status" value="1"/>
</dbReference>
<feature type="transmembrane region" description="Helical" evidence="8">
    <location>
        <begin position="98"/>
        <end position="117"/>
    </location>
</feature>
<dbReference type="GO" id="GO:0005886">
    <property type="term" value="C:plasma membrane"/>
    <property type="evidence" value="ECO:0007669"/>
    <property type="project" value="UniProtKB-SubCell"/>
</dbReference>
<feature type="transmembrane region" description="Helical" evidence="8">
    <location>
        <begin position="74"/>
        <end position="92"/>
    </location>
</feature>
<evidence type="ECO:0000256" key="7">
    <source>
        <dbReference type="ARBA" id="ARBA00023136"/>
    </source>
</evidence>
<evidence type="ECO:0000256" key="5">
    <source>
        <dbReference type="ARBA" id="ARBA00022692"/>
    </source>
</evidence>
<evidence type="ECO:0000256" key="1">
    <source>
        <dbReference type="ARBA" id="ARBA00004651"/>
    </source>
</evidence>
<comment type="subcellular location">
    <subcellularLocation>
        <location evidence="1 8">Cell membrane</location>
        <topology evidence="1 8">Multi-pass membrane protein</topology>
    </subcellularLocation>
</comment>
<gene>
    <name evidence="9" type="ORF">CEV32_4141</name>
</gene>
<evidence type="ECO:0000256" key="4">
    <source>
        <dbReference type="ARBA" id="ARBA00022475"/>
    </source>
</evidence>
<sequence>MTFELTVSLLVGAAAGGFINGLAGFGTALLSLGIWLQVLPPWQAVAIAAAMSVISGGQGLWAIRENLWPARKRLVRFLLPAVIAIPLGVSALRYIDAGTLKITIAAFMLFYGAFFVIRRSLPEITRSTPVTDITVGFFSGVLGGAASLSGALPTMWCAMRPWSKSETRAVLQPFNFLVLLITALVYAFQGYYSSQTLIFIAVAFPATLISSQIGIAVFRRLTDHQFRWMLIWLLFLSGALLMLRELA</sequence>
<evidence type="ECO:0000313" key="9">
    <source>
        <dbReference type="EMBL" id="OYR16820.1"/>
    </source>
</evidence>
<feature type="transmembrane region" description="Helical" evidence="8">
    <location>
        <begin position="169"/>
        <end position="188"/>
    </location>
</feature>
<dbReference type="PANTHER" id="PTHR30269">
    <property type="entry name" value="TRANSMEMBRANE PROTEIN YFCA"/>
    <property type="match status" value="1"/>
</dbReference>
<keyword evidence="3" id="KW-0813">Transport</keyword>
<dbReference type="InterPro" id="IPR002781">
    <property type="entry name" value="TM_pro_TauE-like"/>
</dbReference>
<proteinExistence type="inferred from homology"/>
<organism evidence="9 10">
    <name type="scientific">Brucella rhizosphaerae</name>
    <dbReference type="NCBI Taxonomy" id="571254"/>
    <lineage>
        <taxon>Bacteria</taxon>
        <taxon>Pseudomonadati</taxon>
        <taxon>Pseudomonadota</taxon>
        <taxon>Alphaproteobacteria</taxon>
        <taxon>Hyphomicrobiales</taxon>
        <taxon>Brucellaceae</taxon>
        <taxon>Brucella/Ochrobactrum group</taxon>
        <taxon>Brucella</taxon>
    </lineage>
</organism>
<dbReference type="AlphaFoldDB" id="A0A256FPY2"/>
<dbReference type="InterPro" id="IPR052017">
    <property type="entry name" value="TSUP"/>
</dbReference>
<dbReference type="Proteomes" id="UP000216345">
    <property type="component" value="Unassembled WGS sequence"/>
</dbReference>
<protein>
    <recommendedName>
        <fullName evidence="8">Probable membrane transporter protein</fullName>
    </recommendedName>
</protein>
<evidence type="ECO:0000256" key="6">
    <source>
        <dbReference type="ARBA" id="ARBA00022989"/>
    </source>
</evidence>
<evidence type="ECO:0000256" key="3">
    <source>
        <dbReference type="ARBA" id="ARBA00022448"/>
    </source>
</evidence>
<keyword evidence="7 8" id="KW-0472">Membrane</keyword>
<dbReference type="EMBL" id="NNRK01000021">
    <property type="protein sequence ID" value="OYR16820.1"/>
    <property type="molecule type" value="Genomic_DNA"/>
</dbReference>
<feature type="transmembrane region" description="Helical" evidence="8">
    <location>
        <begin position="7"/>
        <end position="36"/>
    </location>
</feature>
<keyword evidence="6 8" id="KW-1133">Transmembrane helix</keyword>
<reference evidence="9 10" key="1">
    <citation type="submission" date="2017-07" db="EMBL/GenBank/DDBJ databases">
        <title>Phylogenetic study on the rhizospheric bacterium Ochrobactrum sp. A44.</title>
        <authorList>
            <person name="Krzyzanowska D.M."/>
            <person name="Ossowicki A."/>
            <person name="Rajewska M."/>
            <person name="Maciag T."/>
            <person name="Kaczynski Z."/>
            <person name="Czerwicka M."/>
            <person name="Jafra S."/>
        </authorList>
    </citation>
    <scope>NUCLEOTIDE SEQUENCE [LARGE SCALE GENOMIC DNA]</scope>
    <source>
        <strain evidence="9 10">PR17</strain>
    </source>
</reference>
<evidence type="ECO:0000313" key="10">
    <source>
        <dbReference type="Proteomes" id="UP000216345"/>
    </source>
</evidence>
<keyword evidence="10" id="KW-1185">Reference proteome</keyword>
<evidence type="ECO:0000256" key="8">
    <source>
        <dbReference type="RuleBase" id="RU363041"/>
    </source>
</evidence>
<dbReference type="RefSeq" id="WP_094574985.1">
    <property type="nucleotide sequence ID" value="NZ_JBHEEL010000021.1"/>
</dbReference>
<dbReference type="OrthoDB" id="8421744at2"/>
<keyword evidence="5 8" id="KW-0812">Transmembrane</keyword>
<accession>A0A256FPY2</accession>
<comment type="similarity">
    <text evidence="2 8">Belongs to the 4-toluene sulfonate uptake permease (TSUP) (TC 2.A.102) family.</text>
</comment>
<feature type="transmembrane region" description="Helical" evidence="8">
    <location>
        <begin position="42"/>
        <end position="62"/>
    </location>
</feature>
<feature type="transmembrane region" description="Helical" evidence="8">
    <location>
        <begin position="129"/>
        <end position="149"/>
    </location>
</feature>